<feature type="region of interest" description="Disordered" evidence="8">
    <location>
        <begin position="87"/>
        <end position="106"/>
    </location>
</feature>
<dbReference type="Proteomes" id="UP000319257">
    <property type="component" value="Unassembled WGS sequence"/>
</dbReference>
<evidence type="ECO:0000256" key="9">
    <source>
        <dbReference type="SAM" id="Phobius"/>
    </source>
</evidence>
<dbReference type="OrthoDB" id="17366at2759"/>
<dbReference type="Pfam" id="PF06699">
    <property type="entry name" value="PIG-F"/>
    <property type="match status" value="1"/>
</dbReference>
<evidence type="ECO:0000313" key="11">
    <source>
        <dbReference type="Proteomes" id="UP000319257"/>
    </source>
</evidence>
<keyword evidence="4 9" id="KW-0812">Transmembrane</keyword>
<organism evidence="10 11">
    <name type="scientific">Thyridium curvatum</name>
    <dbReference type="NCBI Taxonomy" id="1093900"/>
    <lineage>
        <taxon>Eukaryota</taxon>
        <taxon>Fungi</taxon>
        <taxon>Dikarya</taxon>
        <taxon>Ascomycota</taxon>
        <taxon>Pezizomycotina</taxon>
        <taxon>Sordariomycetes</taxon>
        <taxon>Sordariomycetidae</taxon>
        <taxon>Thyridiales</taxon>
        <taxon>Thyridiaceae</taxon>
        <taxon>Thyridium</taxon>
    </lineage>
</organism>
<feature type="transmembrane region" description="Helical" evidence="9">
    <location>
        <begin position="144"/>
        <end position="165"/>
    </location>
</feature>
<keyword evidence="7 9" id="KW-0472">Membrane</keyword>
<reference evidence="10 11" key="1">
    <citation type="submission" date="2019-06" db="EMBL/GenBank/DDBJ databases">
        <title>Draft genome sequence of the filamentous fungus Phialemoniopsis curvata isolated from diesel fuel.</title>
        <authorList>
            <person name="Varaljay V.A."/>
            <person name="Lyon W.J."/>
            <person name="Crouch A.L."/>
            <person name="Drake C.E."/>
            <person name="Hollomon J.M."/>
            <person name="Nadeau L.J."/>
            <person name="Nunn H.S."/>
            <person name="Stevenson B.S."/>
            <person name="Bojanowski C.L."/>
            <person name="Crookes-Goodson W.J."/>
        </authorList>
    </citation>
    <scope>NUCLEOTIDE SEQUENCE [LARGE SCALE GENOMIC DNA]</scope>
    <source>
        <strain evidence="10 11">D216</strain>
    </source>
</reference>
<keyword evidence="11" id="KW-1185">Reference proteome</keyword>
<dbReference type="UniPathway" id="UPA00196"/>
<dbReference type="GO" id="GO:0006506">
    <property type="term" value="P:GPI anchor biosynthetic process"/>
    <property type="evidence" value="ECO:0007669"/>
    <property type="project" value="UniProtKB-UniPathway"/>
</dbReference>
<evidence type="ECO:0000256" key="5">
    <source>
        <dbReference type="ARBA" id="ARBA00022824"/>
    </source>
</evidence>
<feature type="transmembrane region" description="Helical" evidence="9">
    <location>
        <begin position="186"/>
        <end position="206"/>
    </location>
</feature>
<protein>
    <recommendedName>
        <fullName evidence="12">Glycosylphosphatidylinositol anchor biosynthesis protein 11</fullName>
    </recommendedName>
</protein>
<comment type="subcellular location">
    <subcellularLocation>
        <location evidence="1">Endoplasmic reticulum membrane</location>
        <topology evidence="1">Multi-pass membrane protein</topology>
    </subcellularLocation>
</comment>
<proteinExistence type="predicted"/>
<evidence type="ECO:0000256" key="8">
    <source>
        <dbReference type="SAM" id="MobiDB-lite"/>
    </source>
</evidence>
<feature type="transmembrane region" description="Helical" evidence="9">
    <location>
        <begin position="112"/>
        <end position="138"/>
    </location>
</feature>
<comment type="caution">
    <text evidence="10">The sequence shown here is derived from an EMBL/GenBank/DDBJ whole genome shotgun (WGS) entry which is preliminary data.</text>
</comment>
<keyword evidence="5" id="KW-0256">Endoplasmic reticulum</keyword>
<evidence type="ECO:0000256" key="3">
    <source>
        <dbReference type="ARBA" id="ARBA00022502"/>
    </source>
</evidence>
<dbReference type="FunCoup" id="A0A507AWH3">
    <property type="interactions" value="144"/>
</dbReference>
<dbReference type="AlphaFoldDB" id="A0A507AWH3"/>
<name>A0A507AWH3_9PEZI</name>
<gene>
    <name evidence="10" type="ORF">E0L32_008333</name>
</gene>
<evidence type="ECO:0000256" key="6">
    <source>
        <dbReference type="ARBA" id="ARBA00022989"/>
    </source>
</evidence>
<dbReference type="InterPro" id="IPR009580">
    <property type="entry name" value="GPI_biosynthesis_protein_Pig-F"/>
</dbReference>
<comment type="pathway">
    <text evidence="2">Glycolipid biosynthesis; glycosylphosphatidylinositol-anchor biosynthesis.</text>
</comment>
<dbReference type="STRING" id="1093900.A0A507AWH3"/>
<feature type="transmembrane region" description="Helical" evidence="9">
    <location>
        <begin position="218"/>
        <end position="239"/>
    </location>
</feature>
<evidence type="ECO:0000313" key="10">
    <source>
        <dbReference type="EMBL" id="TPX10764.1"/>
    </source>
</evidence>
<evidence type="ECO:0000256" key="2">
    <source>
        <dbReference type="ARBA" id="ARBA00004687"/>
    </source>
</evidence>
<keyword evidence="3" id="KW-0337">GPI-anchor biosynthesis</keyword>
<dbReference type="GO" id="GO:0005789">
    <property type="term" value="C:endoplasmic reticulum membrane"/>
    <property type="evidence" value="ECO:0007669"/>
    <property type="project" value="UniProtKB-SubCell"/>
</dbReference>
<evidence type="ECO:0008006" key="12">
    <source>
        <dbReference type="Google" id="ProtNLM"/>
    </source>
</evidence>
<dbReference type="GeneID" id="41975780"/>
<dbReference type="RefSeq" id="XP_030992475.1">
    <property type="nucleotide sequence ID" value="XM_031143176.1"/>
</dbReference>
<accession>A0A507AWH3</accession>
<dbReference type="InParanoid" id="A0A507AWH3"/>
<keyword evidence="6 9" id="KW-1133">Transmembrane helix</keyword>
<evidence type="ECO:0000256" key="4">
    <source>
        <dbReference type="ARBA" id="ARBA00022692"/>
    </source>
</evidence>
<dbReference type="EMBL" id="SKBQ01000054">
    <property type="protein sequence ID" value="TPX10764.1"/>
    <property type="molecule type" value="Genomic_DNA"/>
</dbReference>
<sequence>MSSSSPAGKASGAHSPAVKPLQPVAGDASALSQGMRYAVPPILLAVFASTFSRLVADPVPTMALNLAVAGGWQVAYCLLCLPVAGASSGAASRKPRPGEKKRASDSAGPNMAVAVVLSLVLTLFAVPAVHAAMVLLGAPFLTHTAHTLLCAAHLAALAFFPLFWTRGVDSAAWLAIAGLRAPLDECVGGLVGAAAGAWLGAVPIPLDWDREWQKWPVTILSGMYAGYVLGRVLGGTVLFGKRF</sequence>
<evidence type="ECO:0000256" key="7">
    <source>
        <dbReference type="ARBA" id="ARBA00023136"/>
    </source>
</evidence>
<feature type="transmembrane region" description="Helical" evidence="9">
    <location>
        <begin position="62"/>
        <end position="91"/>
    </location>
</feature>
<evidence type="ECO:0000256" key="1">
    <source>
        <dbReference type="ARBA" id="ARBA00004477"/>
    </source>
</evidence>